<feature type="transmembrane region" description="Helical" evidence="2">
    <location>
        <begin position="58"/>
        <end position="81"/>
    </location>
</feature>
<keyword evidence="2" id="KW-1133">Transmembrane helix</keyword>
<organism evidence="3 4">
    <name type="scientific">Mycolicibacterium thermoresistibile</name>
    <name type="common">Mycobacterium thermoresistibile</name>
    <dbReference type="NCBI Taxonomy" id="1797"/>
    <lineage>
        <taxon>Bacteria</taxon>
        <taxon>Bacillati</taxon>
        <taxon>Actinomycetota</taxon>
        <taxon>Actinomycetes</taxon>
        <taxon>Mycobacteriales</taxon>
        <taxon>Mycobacteriaceae</taxon>
        <taxon>Mycolicibacterium</taxon>
    </lineage>
</organism>
<feature type="compositionally biased region" description="Pro residues" evidence="1">
    <location>
        <begin position="1"/>
        <end position="13"/>
    </location>
</feature>
<gene>
    <name evidence="3" type="ORF">RMCT_3010</name>
</gene>
<feature type="region of interest" description="Disordered" evidence="1">
    <location>
        <begin position="1"/>
        <end position="55"/>
    </location>
</feature>
<reference evidence="4" key="2">
    <citation type="submission" date="2016-02" db="EMBL/GenBank/DDBJ databases">
        <title>Draft genome sequence of five rapidly growing Mycobacterium species.</title>
        <authorList>
            <person name="Katahira K."/>
            <person name="Gotou Y."/>
            <person name="Iida K."/>
            <person name="Ogura Y."/>
            <person name="Hayashi T."/>
        </authorList>
    </citation>
    <scope>NUCLEOTIDE SEQUENCE [LARGE SCALE GENOMIC DNA]</scope>
    <source>
        <strain evidence="4">JCM6362</strain>
    </source>
</reference>
<dbReference type="RefSeq" id="WP_110844367.1">
    <property type="nucleotide sequence ID" value="NZ_BCTB01000028.1"/>
</dbReference>
<dbReference type="OrthoDB" id="4656918at2"/>
<feature type="region of interest" description="Disordered" evidence="1">
    <location>
        <begin position="79"/>
        <end position="104"/>
    </location>
</feature>
<comment type="caution">
    <text evidence="3">The sequence shown here is derived from an EMBL/GenBank/DDBJ whole genome shotgun (WGS) entry which is preliminary data.</text>
</comment>
<name>A0A117IMZ5_MYCTH</name>
<dbReference type="EMBL" id="BCTB01000028">
    <property type="protein sequence ID" value="GAT16041.1"/>
    <property type="molecule type" value="Genomic_DNA"/>
</dbReference>
<dbReference type="AlphaFoldDB" id="A0A117IMZ5"/>
<evidence type="ECO:0000256" key="1">
    <source>
        <dbReference type="SAM" id="MobiDB-lite"/>
    </source>
</evidence>
<protein>
    <submittedName>
        <fullName evidence="3">Uncharacterized protein</fullName>
    </submittedName>
</protein>
<keyword evidence="2" id="KW-0812">Transmembrane</keyword>
<sequence>MTLPPSNNPPPPGGGLYPPHQPGGQGGPQYVPWQLQHQQQPQWAGGPPPKKRGNGWKWALGGVALVAVIAVTAVVSISVAGGGDSSPTAPSGDGDSEFASANDTGPVNIITEDPTCAVWTPIASTLVAIEQRGWDKRNPTIPATAWTAEQRTQYEDVGRAMRDAADQTIQLAELTPNRVLRHFYEQFIAYARAYSSAIPDYTPDDNHLAGVVNSSSGAVTFACAAITYGSAQARQPLVAPPSISAGLPSTSDPARVQPFLSAVDPICADWYQLLTNFDSDPIVESWKQLDANISASEWSTDQRAVVDAVKPVMDAFANDIEKLGEASDNPAMRDFAAFATQYRRAYVKALPTYTAADSYLSRAAARATSTIYEACKAAEVN</sequence>
<keyword evidence="2" id="KW-0472">Membrane</keyword>
<feature type="compositionally biased region" description="Low complexity" evidence="1">
    <location>
        <begin position="28"/>
        <end position="45"/>
    </location>
</feature>
<dbReference type="Proteomes" id="UP000069654">
    <property type="component" value="Unassembled WGS sequence"/>
</dbReference>
<evidence type="ECO:0000313" key="3">
    <source>
        <dbReference type="EMBL" id="GAT16041.1"/>
    </source>
</evidence>
<evidence type="ECO:0000313" key="4">
    <source>
        <dbReference type="Proteomes" id="UP000069654"/>
    </source>
</evidence>
<evidence type="ECO:0000256" key="2">
    <source>
        <dbReference type="SAM" id="Phobius"/>
    </source>
</evidence>
<proteinExistence type="predicted"/>
<dbReference type="STRING" id="1797.RMCT_3010"/>
<accession>A0A117IMZ5</accession>
<reference evidence="3 4" key="1">
    <citation type="journal article" date="2016" name="Genome Announc.">
        <title>Draft Genome Sequences of Five Rapidly Growing Mycobacterium Species, M. thermoresistibile, M. fortuitum subsp. acetamidolyticum, M. canariasense, M. brisbanense, and M. novocastrense.</title>
        <authorList>
            <person name="Katahira K."/>
            <person name="Ogura Y."/>
            <person name="Gotoh Y."/>
            <person name="Hayashi T."/>
        </authorList>
    </citation>
    <scope>NUCLEOTIDE SEQUENCE [LARGE SCALE GENOMIC DNA]</scope>
    <source>
        <strain evidence="3 4">JCM6362</strain>
    </source>
</reference>